<evidence type="ECO:0000313" key="3">
    <source>
        <dbReference type="EMBL" id="MDQ0368622.1"/>
    </source>
</evidence>
<dbReference type="PANTHER" id="PTHR10948">
    <property type="entry name" value="TRANSPOSASE"/>
    <property type="match status" value="1"/>
</dbReference>
<dbReference type="AlphaFoldDB" id="A0AAE3W3J4"/>
<protein>
    <submittedName>
        <fullName evidence="3">Transposase</fullName>
    </submittedName>
</protein>
<proteinExistence type="predicted"/>
<accession>A0AAE3W3J4</accession>
<comment type="caution">
    <text evidence="3">The sequence shown here is derived from an EMBL/GenBank/DDBJ whole genome shotgun (WGS) entry which is preliminary data.</text>
</comment>
<gene>
    <name evidence="3" type="ORF">J2S42_005291</name>
</gene>
<reference evidence="3 4" key="1">
    <citation type="submission" date="2023-07" db="EMBL/GenBank/DDBJ databases">
        <title>Sequencing the genomes of 1000 actinobacteria strains.</title>
        <authorList>
            <person name="Klenk H.-P."/>
        </authorList>
    </citation>
    <scope>NUCLEOTIDE SEQUENCE [LARGE SCALE GENOMIC DNA]</scope>
    <source>
        <strain evidence="3 4">DSM 44709</strain>
    </source>
</reference>
<feature type="region of interest" description="Disordered" evidence="1">
    <location>
        <begin position="187"/>
        <end position="207"/>
    </location>
</feature>
<name>A0AAE3W3J4_9ACTN</name>
<sequence length="207" mass="23537">MDFEIRDRSVVQGRRRLTREREAYLALVGQGVGTAEACRVVGINVRTGRRWRNGRNPTGREKAAPPITAGPSPSVRGRFLNEEERLYIADRRREQASVRQIAVELDREPSTISRELRRNAHPVSGDYRPHAAQARAQARRSRPKISKIAASPELRQAVQDRLDLKWSPEQIVRRSGGTFPTARRCTWPARRSTRRSTYKAAARYAAS</sequence>
<feature type="domain" description="Transposase IS30-like HTH" evidence="2">
    <location>
        <begin position="77"/>
        <end position="119"/>
    </location>
</feature>
<keyword evidence="4" id="KW-1185">Reference proteome</keyword>
<dbReference type="InterPro" id="IPR051917">
    <property type="entry name" value="Transposase-Integrase"/>
</dbReference>
<evidence type="ECO:0000313" key="4">
    <source>
        <dbReference type="Proteomes" id="UP001240236"/>
    </source>
</evidence>
<dbReference type="PANTHER" id="PTHR10948:SF23">
    <property type="entry name" value="TRANSPOSASE INSI FOR INSERTION SEQUENCE ELEMENT IS30A-RELATED"/>
    <property type="match status" value="1"/>
</dbReference>
<dbReference type="GO" id="GO:0004803">
    <property type="term" value="F:transposase activity"/>
    <property type="evidence" value="ECO:0007669"/>
    <property type="project" value="TreeGrafter"/>
</dbReference>
<dbReference type="EMBL" id="JAUSUZ010000001">
    <property type="protein sequence ID" value="MDQ0368622.1"/>
    <property type="molecule type" value="Genomic_DNA"/>
</dbReference>
<dbReference type="InterPro" id="IPR025246">
    <property type="entry name" value="IS30-like_HTH"/>
</dbReference>
<dbReference type="GO" id="GO:0032196">
    <property type="term" value="P:transposition"/>
    <property type="evidence" value="ECO:0007669"/>
    <property type="project" value="TreeGrafter"/>
</dbReference>
<evidence type="ECO:0000256" key="1">
    <source>
        <dbReference type="SAM" id="MobiDB-lite"/>
    </source>
</evidence>
<dbReference type="Pfam" id="PF13936">
    <property type="entry name" value="HTH_38"/>
    <property type="match status" value="1"/>
</dbReference>
<feature type="region of interest" description="Disordered" evidence="1">
    <location>
        <begin position="51"/>
        <end position="71"/>
    </location>
</feature>
<dbReference type="Proteomes" id="UP001240236">
    <property type="component" value="Unassembled WGS sequence"/>
</dbReference>
<dbReference type="GO" id="GO:0005829">
    <property type="term" value="C:cytosol"/>
    <property type="evidence" value="ECO:0007669"/>
    <property type="project" value="TreeGrafter"/>
</dbReference>
<evidence type="ECO:0000259" key="2">
    <source>
        <dbReference type="Pfam" id="PF13936"/>
    </source>
</evidence>
<organism evidence="3 4">
    <name type="scientific">Catenuloplanes indicus</name>
    <dbReference type="NCBI Taxonomy" id="137267"/>
    <lineage>
        <taxon>Bacteria</taxon>
        <taxon>Bacillati</taxon>
        <taxon>Actinomycetota</taxon>
        <taxon>Actinomycetes</taxon>
        <taxon>Micromonosporales</taxon>
        <taxon>Micromonosporaceae</taxon>
        <taxon>Catenuloplanes</taxon>
    </lineage>
</organism>